<keyword evidence="1" id="KW-0732">Signal</keyword>
<feature type="chain" id="PRO_5047048612" evidence="1">
    <location>
        <begin position="27"/>
        <end position="95"/>
    </location>
</feature>
<keyword evidence="3" id="KW-1185">Reference proteome</keyword>
<protein>
    <submittedName>
        <fullName evidence="2">Uncharacterized protein</fullName>
    </submittedName>
</protein>
<dbReference type="EMBL" id="JAVFWL010000005">
    <property type="protein sequence ID" value="KAK6755394.1"/>
    <property type="molecule type" value="Genomic_DNA"/>
</dbReference>
<feature type="signal peptide" evidence="1">
    <location>
        <begin position="1"/>
        <end position="26"/>
    </location>
</feature>
<reference evidence="2 3" key="1">
    <citation type="submission" date="2023-08" db="EMBL/GenBank/DDBJ databases">
        <title>A Necator americanus chromosomal reference genome.</title>
        <authorList>
            <person name="Ilik V."/>
            <person name="Petrzelkova K.J."/>
            <person name="Pardy F."/>
            <person name="Fuh T."/>
            <person name="Niatou-Singa F.S."/>
            <person name="Gouil Q."/>
            <person name="Baker L."/>
            <person name="Ritchie M.E."/>
            <person name="Jex A.R."/>
            <person name="Gazzola D."/>
            <person name="Li H."/>
            <person name="Toshio Fujiwara R."/>
            <person name="Zhan B."/>
            <person name="Aroian R.V."/>
            <person name="Pafco B."/>
            <person name="Schwarz E.M."/>
        </authorList>
    </citation>
    <scope>NUCLEOTIDE SEQUENCE [LARGE SCALE GENOMIC DNA]</scope>
    <source>
        <strain evidence="2 3">Aroian</strain>
        <tissue evidence="2">Whole animal</tissue>
    </source>
</reference>
<proteinExistence type="predicted"/>
<name>A0ABR1DYC3_NECAM</name>
<evidence type="ECO:0000313" key="3">
    <source>
        <dbReference type="Proteomes" id="UP001303046"/>
    </source>
</evidence>
<evidence type="ECO:0000256" key="1">
    <source>
        <dbReference type="SAM" id="SignalP"/>
    </source>
</evidence>
<gene>
    <name evidence="2" type="primary">Necator_chrV.g18809</name>
    <name evidence="2" type="ORF">RB195_014018</name>
</gene>
<evidence type="ECO:0000313" key="2">
    <source>
        <dbReference type="EMBL" id="KAK6755394.1"/>
    </source>
</evidence>
<comment type="caution">
    <text evidence="2">The sequence shown here is derived from an EMBL/GenBank/DDBJ whole genome shotgun (WGS) entry which is preliminary data.</text>
</comment>
<sequence>MAAGTACTATKHRVVFSALLDTLISATDLGNVNDPEMSDKTNDCDGKTLVIHYVNALIEQSKICTAIRRRIVPVTRNRHKIDGEVKEHRDFCPQR</sequence>
<dbReference type="Proteomes" id="UP001303046">
    <property type="component" value="Unassembled WGS sequence"/>
</dbReference>
<organism evidence="2 3">
    <name type="scientific">Necator americanus</name>
    <name type="common">Human hookworm</name>
    <dbReference type="NCBI Taxonomy" id="51031"/>
    <lineage>
        <taxon>Eukaryota</taxon>
        <taxon>Metazoa</taxon>
        <taxon>Ecdysozoa</taxon>
        <taxon>Nematoda</taxon>
        <taxon>Chromadorea</taxon>
        <taxon>Rhabditida</taxon>
        <taxon>Rhabditina</taxon>
        <taxon>Rhabditomorpha</taxon>
        <taxon>Strongyloidea</taxon>
        <taxon>Ancylostomatidae</taxon>
        <taxon>Bunostominae</taxon>
        <taxon>Necator</taxon>
    </lineage>
</organism>
<accession>A0ABR1DYC3</accession>